<dbReference type="GO" id="GO:0000160">
    <property type="term" value="P:phosphorelay signal transduction system"/>
    <property type="evidence" value="ECO:0007669"/>
    <property type="project" value="InterPro"/>
</dbReference>
<evidence type="ECO:0000313" key="5">
    <source>
        <dbReference type="Proteomes" id="UP000241890"/>
    </source>
</evidence>
<dbReference type="Gene3D" id="1.20.120.160">
    <property type="entry name" value="HPT domain"/>
    <property type="match status" value="1"/>
</dbReference>
<reference evidence="4 5" key="1">
    <citation type="submission" date="2017-12" db="EMBL/GenBank/DDBJ databases">
        <title>Sequencing, de novo assembly and annotation of complete genome of a new Thraustochytrid species, strain FCC1311.</title>
        <authorList>
            <person name="Sedici K."/>
            <person name="Godart F."/>
            <person name="Aiese Cigliano R."/>
            <person name="Sanseverino W."/>
            <person name="Barakat M."/>
            <person name="Ortet P."/>
            <person name="Marechal E."/>
            <person name="Cagnac O."/>
            <person name="Amato A."/>
        </authorList>
    </citation>
    <scope>NUCLEOTIDE SEQUENCE [LARGE SCALE GENOMIC DNA]</scope>
</reference>
<feature type="region of interest" description="Disordered" evidence="2">
    <location>
        <begin position="169"/>
        <end position="192"/>
    </location>
</feature>
<gene>
    <name evidence="4" type="ORF">FCC1311_038442</name>
</gene>
<dbReference type="PROSITE" id="PS50894">
    <property type="entry name" value="HPT"/>
    <property type="match status" value="1"/>
</dbReference>
<evidence type="ECO:0000259" key="3">
    <source>
        <dbReference type="PROSITE" id="PS50894"/>
    </source>
</evidence>
<proteinExistence type="predicted"/>
<feature type="compositionally biased region" description="Basic and acidic residues" evidence="2">
    <location>
        <begin position="19"/>
        <end position="29"/>
    </location>
</feature>
<accession>A0A2R5GH67</accession>
<evidence type="ECO:0000256" key="1">
    <source>
        <dbReference type="PROSITE-ProRule" id="PRU00110"/>
    </source>
</evidence>
<dbReference type="InterPro" id="IPR036641">
    <property type="entry name" value="HPT_dom_sf"/>
</dbReference>
<sequence>MAEPTTQTAAAEQETAAEGVDKTQQKEAAAESAGGGAEKTEENGGSAEADGGALGLATHEEELTEEEINTVRDCESIGGDEEFMLMIIELLADGLDEKLTAAFESFPKDDWEGVWRQAHSIKGSSLQCSLDVLGNAAMEVELYFKKVDKDGETPDKALMTKMLKKLAHESRRVQNSTARLKAQAEAEGGADE</sequence>
<keyword evidence="5" id="KW-1185">Reference proteome</keyword>
<feature type="modified residue" description="Phosphohistidine" evidence="1">
    <location>
        <position position="119"/>
    </location>
</feature>
<feature type="domain" description="HPt" evidence="3">
    <location>
        <begin position="80"/>
        <end position="180"/>
    </location>
</feature>
<dbReference type="Proteomes" id="UP000241890">
    <property type="component" value="Unassembled WGS sequence"/>
</dbReference>
<protein>
    <recommendedName>
        <fullName evidence="3">HPt domain-containing protein</fullName>
    </recommendedName>
</protein>
<feature type="compositionally biased region" description="Low complexity" evidence="2">
    <location>
        <begin position="1"/>
        <end position="18"/>
    </location>
</feature>
<comment type="caution">
    <text evidence="4">The sequence shown here is derived from an EMBL/GenBank/DDBJ whole genome shotgun (WGS) entry which is preliminary data.</text>
</comment>
<dbReference type="EMBL" id="BEYU01000033">
    <property type="protein sequence ID" value="GBG27621.1"/>
    <property type="molecule type" value="Genomic_DNA"/>
</dbReference>
<evidence type="ECO:0000256" key="2">
    <source>
        <dbReference type="SAM" id="MobiDB-lite"/>
    </source>
</evidence>
<dbReference type="Pfam" id="PF01627">
    <property type="entry name" value="Hpt"/>
    <property type="match status" value="1"/>
</dbReference>
<dbReference type="InParanoid" id="A0A2R5GH67"/>
<name>A0A2R5GH67_9STRA</name>
<dbReference type="AlphaFoldDB" id="A0A2R5GH67"/>
<keyword evidence="1" id="KW-0597">Phosphoprotein</keyword>
<dbReference type="InterPro" id="IPR008207">
    <property type="entry name" value="Sig_transdc_His_kin_Hpt_dom"/>
</dbReference>
<organism evidence="4 5">
    <name type="scientific">Hondaea fermentalgiana</name>
    <dbReference type="NCBI Taxonomy" id="2315210"/>
    <lineage>
        <taxon>Eukaryota</taxon>
        <taxon>Sar</taxon>
        <taxon>Stramenopiles</taxon>
        <taxon>Bigyra</taxon>
        <taxon>Labyrinthulomycetes</taxon>
        <taxon>Thraustochytrida</taxon>
        <taxon>Thraustochytriidae</taxon>
        <taxon>Hondaea</taxon>
    </lineage>
</organism>
<feature type="region of interest" description="Disordered" evidence="2">
    <location>
        <begin position="1"/>
        <end position="54"/>
    </location>
</feature>
<evidence type="ECO:0000313" key="4">
    <source>
        <dbReference type="EMBL" id="GBG27621.1"/>
    </source>
</evidence>
<dbReference type="SUPFAM" id="SSF47226">
    <property type="entry name" value="Histidine-containing phosphotransfer domain, HPT domain"/>
    <property type="match status" value="1"/>
</dbReference>